<reference evidence="1" key="1">
    <citation type="journal article" date="2020" name="G3 (Bethesda)">
        <title>High-Quality Assemblies for Three Invasive Social Wasps from the &lt;i&gt;Vespula&lt;/i&gt; Genus.</title>
        <authorList>
            <person name="Harrop T.W.R."/>
            <person name="Guhlin J."/>
            <person name="McLaughlin G.M."/>
            <person name="Permina E."/>
            <person name="Stockwell P."/>
            <person name="Gilligan J."/>
            <person name="Le Lec M.F."/>
            <person name="Gruber M.A.M."/>
            <person name="Quinn O."/>
            <person name="Lovegrove M."/>
            <person name="Duncan E.J."/>
            <person name="Remnant E.J."/>
            <person name="Van Eeckhoven J."/>
            <person name="Graham B."/>
            <person name="Knapp R.A."/>
            <person name="Langford K.W."/>
            <person name="Kronenberg Z."/>
            <person name="Press M.O."/>
            <person name="Eacker S.M."/>
            <person name="Wilson-Rankin E.E."/>
            <person name="Purcell J."/>
            <person name="Lester P.J."/>
            <person name="Dearden P.K."/>
        </authorList>
    </citation>
    <scope>NUCLEOTIDE SEQUENCE</scope>
    <source>
        <strain evidence="1">Volc-1</strain>
    </source>
</reference>
<comment type="caution">
    <text evidence="1">The sequence shown here is derived from an EMBL/GenBank/DDBJ whole genome shotgun (WGS) entry which is preliminary data.</text>
</comment>
<gene>
    <name evidence="1" type="ORF">H0235_014930</name>
</gene>
<dbReference type="AlphaFoldDB" id="A0A834KHP8"/>
<dbReference type="Proteomes" id="UP000600918">
    <property type="component" value="Unassembled WGS sequence"/>
</dbReference>
<dbReference type="EMBL" id="JACSDY010000016">
    <property type="protein sequence ID" value="KAF7404236.1"/>
    <property type="molecule type" value="Genomic_DNA"/>
</dbReference>
<keyword evidence="2" id="KW-1185">Reference proteome</keyword>
<evidence type="ECO:0000313" key="1">
    <source>
        <dbReference type="EMBL" id="KAF7404236.1"/>
    </source>
</evidence>
<name>A0A834KHP8_VESPE</name>
<sequence>MKFWFVKLGEKKKKNEVSNPNGRPSGRSGLAAWFGPLERTPGGSTAAGTWHAFYGYQSAPERRKEEARDILDSVKKLNFGIVWKYESSGLLEISLGIVKIIMIIRVTFCFILS</sequence>
<accession>A0A834KHP8</accession>
<protein>
    <submittedName>
        <fullName evidence="1">Uncharacterized protein</fullName>
    </submittedName>
</protein>
<proteinExistence type="predicted"/>
<evidence type="ECO:0000313" key="2">
    <source>
        <dbReference type="Proteomes" id="UP000600918"/>
    </source>
</evidence>
<organism evidence="1 2">
    <name type="scientific">Vespula pensylvanica</name>
    <name type="common">Western yellow jacket</name>
    <name type="synonym">Wasp</name>
    <dbReference type="NCBI Taxonomy" id="30213"/>
    <lineage>
        <taxon>Eukaryota</taxon>
        <taxon>Metazoa</taxon>
        <taxon>Ecdysozoa</taxon>
        <taxon>Arthropoda</taxon>
        <taxon>Hexapoda</taxon>
        <taxon>Insecta</taxon>
        <taxon>Pterygota</taxon>
        <taxon>Neoptera</taxon>
        <taxon>Endopterygota</taxon>
        <taxon>Hymenoptera</taxon>
        <taxon>Apocrita</taxon>
        <taxon>Aculeata</taxon>
        <taxon>Vespoidea</taxon>
        <taxon>Vespidae</taxon>
        <taxon>Vespinae</taxon>
        <taxon>Vespula</taxon>
    </lineage>
</organism>